<dbReference type="AlphaFoldDB" id="A0A1Y1I7I6"/>
<dbReference type="PANTHER" id="PTHR15822">
    <property type="entry name" value="TRAF AND TNF RECEPTOR-ASSOCIATED PROTEIN"/>
    <property type="match status" value="1"/>
</dbReference>
<dbReference type="GO" id="GO:0070260">
    <property type="term" value="F:5'-tyrosyl-DNA phosphodiesterase activity"/>
    <property type="evidence" value="ECO:0000318"/>
    <property type="project" value="GO_Central"/>
</dbReference>
<feature type="domain" description="Endonuclease/exonuclease/phosphatase" evidence="12">
    <location>
        <begin position="229"/>
        <end position="478"/>
    </location>
</feature>
<dbReference type="Proteomes" id="UP000054558">
    <property type="component" value="Unassembled WGS sequence"/>
</dbReference>
<accession>A0A1Y1I7I6</accession>
<keyword evidence="4" id="KW-0540">Nuclease</keyword>
<reference evidence="13 14" key="1">
    <citation type="journal article" date="2014" name="Nat. Commun.">
        <title>Klebsormidium flaccidum genome reveals primary factors for plant terrestrial adaptation.</title>
        <authorList>
            <person name="Hori K."/>
            <person name="Maruyama F."/>
            <person name="Fujisawa T."/>
            <person name="Togashi T."/>
            <person name="Yamamoto N."/>
            <person name="Seo M."/>
            <person name="Sato S."/>
            <person name="Yamada T."/>
            <person name="Mori H."/>
            <person name="Tajima N."/>
            <person name="Moriyama T."/>
            <person name="Ikeuchi M."/>
            <person name="Watanabe M."/>
            <person name="Wada H."/>
            <person name="Kobayashi K."/>
            <person name="Saito M."/>
            <person name="Masuda T."/>
            <person name="Sasaki-Sekimoto Y."/>
            <person name="Mashiguchi K."/>
            <person name="Awai K."/>
            <person name="Shimojima M."/>
            <person name="Masuda S."/>
            <person name="Iwai M."/>
            <person name="Nobusawa T."/>
            <person name="Narise T."/>
            <person name="Kondo S."/>
            <person name="Saito H."/>
            <person name="Sato R."/>
            <person name="Murakawa M."/>
            <person name="Ihara Y."/>
            <person name="Oshima-Yamada Y."/>
            <person name="Ohtaka K."/>
            <person name="Satoh M."/>
            <person name="Sonobe K."/>
            <person name="Ishii M."/>
            <person name="Ohtani R."/>
            <person name="Kanamori-Sato M."/>
            <person name="Honoki R."/>
            <person name="Miyazaki D."/>
            <person name="Mochizuki H."/>
            <person name="Umetsu J."/>
            <person name="Higashi K."/>
            <person name="Shibata D."/>
            <person name="Kamiya Y."/>
            <person name="Sato N."/>
            <person name="Nakamura Y."/>
            <person name="Tabata S."/>
            <person name="Ida S."/>
            <person name="Kurokawa K."/>
            <person name="Ohta H."/>
        </authorList>
    </citation>
    <scope>NUCLEOTIDE SEQUENCE [LARGE SCALE GENOMIC DNA]</scope>
    <source>
        <strain evidence="13 14">NIES-2285</strain>
    </source>
</reference>
<evidence type="ECO:0000256" key="5">
    <source>
        <dbReference type="ARBA" id="ARBA00022723"/>
    </source>
</evidence>
<keyword evidence="14" id="KW-1185">Reference proteome</keyword>
<keyword evidence="5" id="KW-0479">Metal-binding</keyword>
<comment type="subcellular location">
    <subcellularLocation>
        <location evidence="3">Nucleus</location>
        <location evidence="3">PML body</location>
    </subcellularLocation>
</comment>
<evidence type="ECO:0000256" key="3">
    <source>
        <dbReference type="ARBA" id="ARBA00004322"/>
    </source>
</evidence>
<keyword evidence="8" id="KW-0460">Magnesium</keyword>
<evidence type="ECO:0000256" key="1">
    <source>
        <dbReference type="ARBA" id="ARBA00001936"/>
    </source>
</evidence>
<feature type="compositionally biased region" description="Low complexity" evidence="11">
    <location>
        <begin position="196"/>
        <end position="212"/>
    </location>
</feature>
<evidence type="ECO:0000256" key="10">
    <source>
        <dbReference type="ARBA" id="ARBA00023242"/>
    </source>
</evidence>
<dbReference type="GO" id="GO:0016605">
    <property type="term" value="C:PML body"/>
    <property type="evidence" value="ECO:0000318"/>
    <property type="project" value="GO_Central"/>
</dbReference>
<dbReference type="CDD" id="cd09080">
    <property type="entry name" value="TDP2"/>
    <property type="match status" value="1"/>
</dbReference>
<dbReference type="EMBL" id="DF237124">
    <property type="protein sequence ID" value="GAQ84068.1"/>
    <property type="molecule type" value="Genomic_DNA"/>
</dbReference>
<evidence type="ECO:0000256" key="11">
    <source>
        <dbReference type="SAM" id="MobiDB-lite"/>
    </source>
</evidence>
<evidence type="ECO:0000256" key="8">
    <source>
        <dbReference type="ARBA" id="ARBA00022842"/>
    </source>
</evidence>
<evidence type="ECO:0000256" key="7">
    <source>
        <dbReference type="ARBA" id="ARBA00022801"/>
    </source>
</evidence>
<dbReference type="GO" id="GO:0005737">
    <property type="term" value="C:cytoplasm"/>
    <property type="evidence" value="ECO:0000318"/>
    <property type="project" value="GO_Central"/>
</dbReference>
<dbReference type="Pfam" id="PF03372">
    <property type="entry name" value="Exo_endo_phos"/>
    <property type="match status" value="1"/>
</dbReference>
<dbReference type="Gene3D" id="3.60.10.10">
    <property type="entry name" value="Endonuclease/exonuclease/phosphatase"/>
    <property type="match status" value="1"/>
</dbReference>
<sequence>MNPDGAARCTVCNYAREKTRVVDKGQESEGERKRKRETTEMNGGSLSSKDAGESGTKAGDGKRSGHGDGNRTVIDLEDNESPQRKSNQKGNEGGAQLDEIAGAGGSGPGPTGASLLHQLHRERLARLAAKQKGGASGDASTSNPGPSGAKTGHFSQKEKLGGNAVGGGVRERAGSSTFSRPDLEPTQTSASTRNFASTSGGSGPAPSAKASGSAVSSQSAASFDPLVILSYNVWFNESVQLQQRMAAVGAIIEEHSPDVIFFQEVTPNIYSIFRQARWWARGRYKCSLTPAEIDRQYFAMMVTRVPVKAFRHEPFRNSVMGRDLVTAKADMGDDLELTLATTHLESPTGRDQMFSEPRVAQARTALSRLSPERNVIFGGDMNWNDQRDGPVPLPDCWIDPWLELHRGQPGYTYDSVLNQMLLGTLKGRLDRFFCRLTDFSVRSIEMVGREPLPGVTYEKPGWGRNPKSKTLPVLPSDHFGLLLKVARKGR</sequence>
<feature type="region of interest" description="Disordered" evidence="11">
    <location>
        <begin position="1"/>
        <end position="212"/>
    </location>
</feature>
<keyword evidence="7" id="KW-0378">Hydrolase</keyword>
<name>A0A1Y1I7I6_KLENI</name>
<keyword evidence="6" id="KW-0227">DNA damage</keyword>
<organism evidence="13 14">
    <name type="scientific">Klebsormidium nitens</name>
    <name type="common">Green alga</name>
    <name type="synonym">Ulothrix nitens</name>
    <dbReference type="NCBI Taxonomy" id="105231"/>
    <lineage>
        <taxon>Eukaryota</taxon>
        <taxon>Viridiplantae</taxon>
        <taxon>Streptophyta</taxon>
        <taxon>Klebsormidiophyceae</taxon>
        <taxon>Klebsormidiales</taxon>
        <taxon>Klebsormidiaceae</taxon>
        <taxon>Klebsormidium</taxon>
    </lineage>
</organism>
<dbReference type="GO" id="GO:0004518">
    <property type="term" value="F:nuclease activity"/>
    <property type="evidence" value="ECO:0007669"/>
    <property type="project" value="UniProtKB-KW"/>
</dbReference>
<evidence type="ECO:0000256" key="9">
    <source>
        <dbReference type="ARBA" id="ARBA00023204"/>
    </source>
</evidence>
<evidence type="ECO:0000313" key="13">
    <source>
        <dbReference type="EMBL" id="GAQ84068.1"/>
    </source>
</evidence>
<dbReference type="GO" id="GO:0006302">
    <property type="term" value="P:double-strand break repair"/>
    <property type="evidence" value="ECO:0000318"/>
    <property type="project" value="GO_Central"/>
</dbReference>
<comment type="cofactor">
    <cofactor evidence="2">
        <name>Mg(2+)</name>
        <dbReference type="ChEBI" id="CHEBI:18420"/>
    </cofactor>
</comment>
<dbReference type="OrthoDB" id="9975959at2759"/>
<dbReference type="PANTHER" id="PTHR15822:SF4">
    <property type="entry name" value="TYROSYL-DNA PHOSPHODIESTERASE 2"/>
    <property type="match status" value="1"/>
</dbReference>
<feature type="compositionally biased region" description="Basic and acidic residues" evidence="11">
    <location>
        <begin position="15"/>
        <end position="32"/>
    </location>
</feature>
<evidence type="ECO:0000256" key="4">
    <source>
        <dbReference type="ARBA" id="ARBA00022722"/>
    </source>
</evidence>
<gene>
    <name evidence="13" type="ORF">KFL_001750050</name>
</gene>
<dbReference type="InterPro" id="IPR036691">
    <property type="entry name" value="Endo/exonu/phosph_ase_sf"/>
</dbReference>
<protein>
    <recommendedName>
        <fullName evidence="12">Endonuclease/exonuclease/phosphatase domain-containing protein</fullName>
    </recommendedName>
</protein>
<evidence type="ECO:0000256" key="2">
    <source>
        <dbReference type="ARBA" id="ARBA00001946"/>
    </source>
</evidence>
<evidence type="ECO:0000259" key="12">
    <source>
        <dbReference type="Pfam" id="PF03372"/>
    </source>
</evidence>
<proteinExistence type="predicted"/>
<feature type="compositionally biased region" description="Basic and acidic residues" evidence="11">
    <location>
        <begin position="59"/>
        <end position="69"/>
    </location>
</feature>
<dbReference type="InterPro" id="IPR005135">
    <property type="entry name" value="Endo/exonuclease/phosphatase"/>
</dbReference>
<keyword evidence="9" id="KW-0234">DNA repair</keyword>
<dbReference type="SUPFAM" id="SSF56219">
    <property type="entry name" value="DNase I-like"/>
    <property type="match status" value="1"/>
</dbReference>
<dbReference type="OMA" id="VESFNCK"/>
<keyword evidence="10" id="KW-0539">Nucleus</keyword>
<dbReference type="GO" id="GO:0046872">
    <property type="term" value="F:metal ion binding"/>
    <property type="evidence" value="ECO:0007669"/>
    <property type="project" value="UniProtKB-KW"/>
</dbReference>
<feature type="compositionally biased region" description="Polar residues" evidence="11">
    <location>
        <begin position="174"/>
        <end position="195"/>
    </location>
</feature>
<dbReference type="FunFam" id="3.60.10.10:FF:000058">
    <property type="entry name" value="Tyrosyl-DNA phosphodiesterase 2"/>
    <property type="match status" value="1"/>
</dbReference>
<evidence type="ECO:0000256" key="6">
    <source>
        <dbReference type="ARBA" id="ARBA00022763"/>
    </source>
</evidence>
<evidence type="ECO:0000313" key="14">
    <source>
        <dbReference type="Proteomes" id="UP000054558"/>
    </source>
</evidence>
<comment type="cofactor">
    <cofactor evidence="1">
        <name>Mn(2+)</name>
        <dbReference type="ChEBI" id="CHEBI:29035"/>
    </cofactor>
</comment>
<dbReference type="GO" id="GO:0003697">
    <property type="term" value="F:single-stranded DNA binding"/>
    <property type="evidence" value="ECO:0000318"/>
    <property type="project" value="GO_Central"/>
</dbReference>
<dbReference type="STRING" id="105231.A0A1Y1I7I6"/>
<dbReference type="InterPro" id="IPR051547">
    <property type="entry name" value="TDP2-like"/>
</dbReference>